<accession>A0A485NN52</accession>
<dbReference type="EMBL" id="CAAGRJ010018216">
    <property type="protein sequence ID" value="VFV33634.1"/>
    <property type="molecule type" value="Genomic_DNA"/>
</dbReference>
<reference evidence="2 3" key="1">
    <citation type="submission" date="2019-01" db="EMBL/GenBank/DDBJ databases">
        <authorList>
            <person name="Alioto T."/>
            <person name="Alioto T."/>
        </authorList>
    </citation>
    <scope>NUCLEOTIDE SEQUENCE [LARGE SCALE GENOMIC DNA]</scope>
</reference>
<sequence length="113" mass="12931">MNMTQISLATQQPGESPGDYYERLCEAYQLYTLFDPEAQKSQQMVNIPFVAQATPDLQRKLQKGEGFAGMNITQLIEVANKVYMNREVTAERAVEKKLKEKDHLPHQCPERKG</sequence>
<dbReference type="PANTHER" id="PTHR33166">
    <property type="entry name" value="GAG_P30 DOMAIN-CONTAINING PROTEIN"/>
    <property type="match status" value="1"/>
</dbReference>
<dbReference type="Proteomes" id="UP000386466">
    <property type="component" value="Unassembled WGS sequence"/>
</dbReference>
<dbReference type="InterPro" id="IPR003036">
    <property type="entry name" value="Gag_P30"/>
</dbReference>
<evidence type="ECO:0000259" key="1">
    <source>
        <dbReference type="Pfam" id="PF02093"/>
    </source>
</evidence>
<feature type="domain" description="Core shell protein Gag P30" evidence="1">
    <location>
        <begin position="2"/>
        <end position="83"/>
    </location>
</feature>
<dbReference type="InterPro" id="IPR050462">
    <property type="entry name" value="Retroviral_Gag-Pol_poly"/>
</dbReference>
<dbReference type="GO" id="GO:0019068">
    <property type="term" value="P:virion assembly"/>
    <property type="evidence" value="ECO:0007669"/>
    <property type="project" value="InterPro"/>
</dbReference>
<name>A0A485NN52_LYNPA</name>
<evidence type="ECO:0000313" key="3">
    <source>
        <dbReference type="Proteomes" id="UP000386466"/>
    </source>
</evidence>
<dbReference type="Pfam" id="PF02093">
    <property type="entry name" value="Gag_p30"/>
    <property type="match status" value="1"/>
</dbReference>
<organism evidence="2 3">
    <name type="scientific">Lynx pardinus</name>
    <name type="common">Iberian lynx</name>
    <name type="synonym">Felis pardina</name>
    <dbReference type="NCBI Taxonomy" id="191816"/>
    <lineage>
        <taxon>Eukaryota</taxon>
        <taxon>Metazoa</taxon>
        <taxon>Chordata</taxon>
        <taxon>Craniata</taxon>
        <taxon>Vertebrata</taxon>
        <taxon>Euteleostomi</taxon>
        <taxon>Mammalia</taxon>
        <taxon>Eutheria</taxon>
        <taxon>Laurasiatheria</taxon>
        <taxon>Carnivora</taxon>
        <taxon>Feliformia</taxon>
        <taxon>Felidae</taxon>
        <taxon>Felinae</taxon>
        <taxon>Lynx</taxon>
    </lineage>
</organism>
<dbReference type="AlphaFoldDB" id="A0A485NN52"/>
<protein>
    <submittedName>
        <fullName evidence="2">Retroviral gag protein</fullName>
    </submittedName>
</protein>
<keyword evidence="3" id="KW-1185">Reference proteome</keyword>
<gene>
    <name evidence="2" type="ORF">LYPA_23C008605</name>
</gene>
<proteinExistence type="predicted"/>
<evidence type="ECO:0000313" key="2">
    <source>
        <dbReference type="EMBL" id="VFV33634.1"/>
    </source>
</evidence>